<dbReference type="GO" id="GO:0000178">
    <property type="term" value="C:exosome (RNase complex)"/>
    <property type="evidence" value="ECO:0007669"/>
    <property type="project" value="TreeGrafter"/>
</dbReference>
<keyword evidence="1" id="KW-0539">Nucleus</keyword>
<dbReference type="PANTHER" id="PTHR15341">
    <property type="entry name" value="SUN-COR STEROID HORMONE RECEPTOR CO-REPRESSOR"/>
    <property type="match status" value="1"/>
</dbReference>
<reference evidence="3" key="1">
    <citation type="journal article" date="2011" name="Genome Res.">
        <title>Deep small RNA sequencing from the nematode Ascaris reveals conservation, functional diversification, and novel developmental profiles.</title>
        <authorList>
            <person name="Wang J."/>
            <person name="Czech B."/>
            <person name="Crunk A."/>
            <person name="Wallace A."/>
            <person name="Mitreva M."/>
            <person name="Hannon G.J."/>
            <person name="Davis R.E."/>
        </authorList>
    </citation>
    <scope>NUCLEOTIDE SEQUENCE</scope>
</reference>
<dbReference type="GO" id="GO:0010468">
    <property type="term" value="P:regulation of gene expression"/>
    <property type="evidence" value="ECO:0007669"/>
    <property type="project" value="TreeGrafter"/>
</dbReference>
<dbReference type="GO" id="GO:0005737">
    <property type="term" value="C:cytoplasm"/>
    <property type="evidence" value="ECO:0007669"/>
    <property type="project" value="UniProtKB-SubCell"/>
</dbReference>
<protein>
    <recommendedName>
        <fullName evidence="1">Nuclear nucleic acid-binding protein C1D</fullName>
    </recommendedName>
</protein>
<proteinExistence type="evidence at transcript level"/>
<name>F1L8G9_ASCSU</name>
<accession>F1L8G9</accession>
<dbReference type="EMBL" id="JI173782">
    <property type="protein sequence ID" value="ADY46423.1"/>
    <property type="molecule type" value="mRNA"/>
</dbReference>
<dbReference type="InterPro" id="IPR011082">
    <property type="entry name" value="Exosome-assoc_fac/DNA_repair"/>
</dbReference>
<dbReference type="GO" id="GO:0005730">
    <property type="term" value="C:nucleolus"/>
    <property type="evidence" value="ECO:0007669"/>
    <property type="project" value="UniProtKB-SubCell"/>
</dbReference>
<evidence type="ECO:0000256" key="2">
    <source>
        <dbReference type="SAM" id="MobiDB-lite"/>
    </source>
</evidence>
<feature type="region of interest" description="Disordered" evidence="2">
    <location>
        <begin position="120"/>
        <end position="177"/>
    </location>
</feature>
<dbReference type="GO" id="GO:0000460">
    <property type="term" value="P:maturation of 5.8S rRNA"/>
    <property type="evidence" value="ECO:0007669"/>
    <property type="project" value="TreeGrafter"/>
</dbReference>
<keyword evidence="1" id="KW-0694">RNA-binding</keyword>
<keyword evidence="1" id="KW-0963">Cytoplasm</keyword>
<organism evidence="3">
    <name type="scientific">Ascaris suum</name>
    <name type="common">Pig roundworm</name>
    <name type="synonym">Ascaris lumbricoides</name>
    <dbReference type="NCBI Taxonomy" id="6253"/>
    <lineage>
        <taxon>Eukaryota</taxon>
        <taxon>Metazoa</taxon>
        <taxon>Ecdysozoa</taxon>
        <taxon>Nematoda</taxon>
        <taxon>Chromadorea</taxon>
        <taxon>Rhabditida</taxon>
        <taxon>Spirurina</taxon>
        <taxon>Ascaridomorpha</taxon>
        <taxon>Ascaridoidea</taxon>
        <taxon>Ascarididae</taxon>
        <taxon>Ascaris</taxon>
    </lineage>
</organism>
<comment type="subcellular location">
    <subcellularLocation>
        <location evidence="1">Cytoplasm</location>
    </subcellularLocation>
    <subcellularLocation>
        <location evidence="1">Nucleus</location>
        <location evidence="1">Nucleolus</location>
    </subcellularLocation>
    <subcellularLocation>
        <location evidence="1">Nucleus</location>
    </subcellularLocation>
</comment>
<comment type="similarity">
    <text evidence="1">Belongs to the C1D family.</text>
</comment>
<feature type="compositionally biased region" description="Basic and acidic residues" evidence="2">
    <location>
        <begin position="157"/>
        <end position="177"/>
    </location>
</feature>
<dbReference type="GO" id="GO:0003723">
    <property type="term" value="F:RNA binding"/>
    <property type="evidence" value="ECO:0007669"/>
    <property type="project" value="UniProtKB-UniRule"/>
</dbReference>
<keyword evidence="1" id="KW-0698">rRNA processing</keyword>
<dbReference type="GO" id="GO:0003677">
    <property type="term" value="F:DNA binding"/>
    <property type="evidence" value="ECO:0007669"/>
    <property type="project" value="UniProtKB-KW"/>
</dbReference>
<dbReference type="PANTHER" id="PTHR15341:SF3">
    <property type="entry name" value="NUCLEAR NUCLEIC ACID-BINDING PROTEIN C1D"/>
    <property type="match status" value="1"/>
</dbReference>
<comment type="function">
    <text evidence="1">Plays a role in the recruitment of the exosome to pre-rRNA to mediate the 3'-5' end processing of the 5.8S rRNA.</text>
</comment>
<evidence type="ECO:0000256" key="1">
    <source>
        <dbReference type="RuleBase" id="RU368003"/>
    </source>
</evidence>
<sequence>MSQSIPAEVVDQLRRFNETLAVVEDALQSSLNTPFEAYTQMRLLDRARVDVMSLFAINSLYWILLCTRGKNPKENESLTNELARTKQCMERLKQIEERASAPRLNRRAASSFVRNALWELPQRTPADTTRGEEEECNEETVAPEAAGRSSQISPHKRSADESKQSSECDVDAKKMRL</sequence>
<keyword evidence="1" id="KW-0238">DNA-binding</keyword>
<dbReference type="AlphaFoldDB" id="F1L8G9"/>
<evidence type="ECO:0000313" key="3">
    <source>
        <dbReference type="EMBL" id="ADY46423.1"/>
    </source>
</evidence>
<comment type="subunit">
    <text evidence="1">Monomer and homodimer.</text>
</comment>